<evidence type="ECO:0000313" key="3">
    <source>
        <dbReference type="Proteomes" id="UP000055048"/>
    </source>
</evidence>
<evidence type="ECO:0000313" key="2">
    <source>
        <dbReference type="EMBL" id="KRX49454.1"/>
    </source>
</evidence>
<keyword evidence="1" id="KW-0472">Membrane</keyword>
<comment type="caution">
    <text evidence="2">The sequence shown here is derived from an EMBL/GenBank/DDBJ whole genome shotgun (WGS) entry which is preliminary data.</text>
</comment>
<gene>
    <name evidence="2" type="ORF">T05_3377</name>
</gene>
<keyword evidence="1" id="KW-0812">Transmembrane</keyword>
<proteinExistence type="predicted"/>
<reference evidence="2 3" key="1">
    <citation type="submission" date="2015-01" db="EMBL/GenBank/DDBJ databases">
        <title>Evolution of Trichinella species and genotypes.</title>
        <authorList>
            <person name="Korhonen P.K."/>
            <person name="Edoardo P."/>
            <person name="Giuseppe L.R."/>
            <person name="Gasser R.B."/>
        </authorList>
    </citation>
    <scope>NUCLEOTIDE SEQUENCE [LARGE SCALE GENOMIC DNA]</scope>
    <source>
        <strain evidence="2">ISS417</strain>
    </source>
</reference>
<protein>
    <submittedName>
        <fullName evidence="2">Uncharacterized protein</fullName>
    </submittedName>
</protein>
<dbReference type="AlphaFoldDB" id="A0A0V0UDJ8"/>
<dbReference type="EMBL" id="JYDJ01000016">
    <property type="protein sequence ID" value="KRX49454.1"/>
    <property type="molecule type" value="Genomic_DNA"/>
</dbReference>
<feature type="transmembrane region" description="Helical" evidence="1">
    <location>
        <begin position="37"/>
        <end position="56"/>
    </location>
</feature>
<keyword evidence="3" id="KW-1185">Reference proteome</keyword>
<organism evidence="2 3">
    <name type="scientific">Trichinella murrelli</name>
    <dbReference type="NCBI Taxonomy" id="144512"/>
    <lineage>
        <taxon>Eukaryota</taxon>
        <taxon>Metazoa</taxon>
        <taxon>Ecdysozoa</taxon>
        <taxon>Nematoda</taxon>
        <taxon>Enoplea</taxon>
        <taxon>Dorylaimia</taxon>
        <taxon>Trichinellida</taxon>
        <taxon>Trichinellidae</taxon>
        <taxon>Trichinella</taxon>
    </lineage>
</organism>
<keyword evidence="1" id="KW-1133">Transmembrane helix</keyword>
<accession>A0A0V0UDJ8</accession>
<sequence>MDVESVIMVSFVQCLANRMIRGNIYKLHLILFSLSKWTLFLPLTLAVSAEQILFCIGTKLQNGKQEERITCILTEIT</sequence>
<dbReference type="Proteomes" id="UP000055048">
    <property type="component" value="Unassembled WGS sequence"/>
</dbReference>
<name>A0A0V0UDJ8_9BILA</name>
<evidence type="ECO:0000256" key="1">
    <source>
        <dbReference type="SAM" id="Phobius"/>
    </source>
</evidence>